<feature type="domain" description="C2H2-type" evidence="9">
    <location>
        <begin position="338"/>
        <end position="361"/>
    </location>
</feature>
<evidence type="ECO:0000256" key="7">
    <source>
        <dbReference type="PROSITE-ProRule" id="PRU00042"/>
    </source>
</evidence>
<evidence type="ECO:0000256" key="4">
    <source>
        <dbReference type="ARBA" id="ARBA00022771"/>
    </source>
</evidence>
<dbReference type="InterPro" id="IPR036236">
    <property type="entry name" value="Znf_C2H2_sf"/>
</dbReference>
<evidence type="ECO:0000256" key="8">
    <source>
        <dbReference type="SAM" id="MobiDB-lite"/>
    </source>
</evidence>
<feature type="domain" description="C2H2-type" evidence="9">
    <location>
        <begin position="308"/>
        <end position="337"/>
    </location>
</feature>
<feature type="compositionally biased region" description="Low complexity" evidence="8">
    <location>
        <begin position="128"/>
        <end position="148"/>
    </location>
</feature>
<keyword evidence="2" id="KW-0479">Metal-binding</keyword>
<dbReference type="PROSITE" id="PS00028">
    <property type="entry name" value="ZINC_FINGER_C2H2_1"/>
    <property type="match status" value="3"/>
</dbReference>
<dbReference type="EMBL" id="CAJPVJ010014369">
    <property type="protein sequence ID" value="CAG2175321.1"/>
    <property type="molecule type" value="Genomic_DNA"/>
</dbReference>
<feature type="region of interest" description="Disordered" evidence="8">
    <location>
        <begin position="241"/>
        <end position="266"/>
    </location>
</feature>
<dbReference type="Pfam" id="PF00096">
    <property type="entry name" value="zf-C2H2"/>
    <property type="match status" value="3"/>
</dbReference>
<name>A0A7R9QTR2_9ACAR</name>
<dbReference type="InterPro" id="IPR013087">
    <property type="entry name" value="Znf_C2H2_type"/>
</dbReference>
<dbReference type="GO" id="GO:0000981">
    <property type="term" value="F:DNA-binding transcription factor activity, RNA polymerase II-specific"/>
    <property type="evidence" value="ECO:0007669"/>
    <property type="project" value="TreeGrafter"/>
</dbReference>
<dbReference type="GO" id="GO:0008270">
    <property type="term" value="F:zinc ion binding"/>
    <property type="evidence" value="ECO:0007669"/>
    <property type="project" value="UniProtKB-KW"/>
</dbReference>
<dbReference type="SUPFAM" id="SSF57667">
    <property type="entry name" value="beta-beta-alpha zinc fingers"/>
    <property type="match status" value="2"/>
</dbReference>
<accession>A0A7R9QTR2</accession>
<feature type="region of interest" description="Disordered" evidence="8">
    <location>
        <begin position="116"/>
        <end position="163"/>
    </location>
</feature>
<dbReference type="FunFam" id="3.30.160.60:FF:000624">
    <property type="entry name" value="zinc finger protein 697"/>
    <property type="match status" value="1"/>
</dbReference>
<dbReference type="SMART" id="SM00355">
    <property type="entry name" value="ZnF_C2H2"/>
    <property type="match status" value="3"/>
</dbReference>
<dbReference type="GO" id="GO:0005634">
    <property type="term" value="C:nucleus"/>
    <property type="evidence" value="ECO:0007669"/>
    <property type="project" value="UniProtKB-SubCell"/>
</dbReference>
<feature type="domain" description="C2H2-type" evidence="9">
    <location>
        <begin position="278"/>
        <end position="307"/>
    </location>
</feature>
<feature type="compositionally biased region" description="Low complexity" evidence="8">
    <location>
        <begin position="249"/>
        <end position="262"/>
    </location>
</feature>
<sequence length="361" mass="40691">MLEMERYLKDEPKIRSLDQFPSDPWDMFSKPLMTGNRRNEMIITDIENKSDTEDEKSSSLTLCGTDSCGEDRMSVSDLDLNEKNSDSGLSSSGSSVISWDSCDAQTLAAIVSTTFKQQIKTSNKRNKSSSPRRTIAKISSESKSNCSSVHLQNSHTSHHQLNHSHLIRKHHNEDDDSTSTLTPPSSPETQLKVNLIDRTVEQHHISEGATVPLTIVTTDAIPLSDTSFIDESVDPSVIAIEGSPKTDTSSVSPSNVSQCSSRSRGRFEINPDSKRRIHKCQFNGCKKVYTKSSHLKAHQRTHTGEKPYKCSWEGCEWRFARSDELTRHFRKHTGSKPFKCSHCERCFSRSDHLALHMKRHQ</sequence>
<gene>
    <name evidence="10" type="ORF">ONB1V03_LOCUS14760</name>
</gene>
<protein>
    <recommendedName>
        <fullName evidence="9">C2H2-type domain-containing protein</fullName>
    </recommendedName>
</protein>
<evidence type="ECO:0000256" key="2">
    <source>
        <dbReference type="ARBA" id="ARBA00022723"/>
    </source>
</evidence>
<dbReference type="GO" id="GO:0000978">
    <property type="term" value="F:RNA polymerase II cis-regulatory region sequence-specific DNA binding"/>
    <property type="evidence" value="ECO:0007669"/>
    <property type="project" value="TreeGrafter"/>
</dbReference>
<keyword evidence="6" id="KW-0539">Nucleus</keyword>
<dbReference type="Proteomes" id="UP000728032">
    <property type="component" value="Unassembled WGS sequence"/>
</dbReference>
<evidence type="ECO:0000313" key="11">
    <source>
        <dbReference type="Proteomes" id="UP000728032"/>
    </source>
</evidence>
<reference evidence="10" key="1">
    <citation type="submission" date="2020-11" db="EMBL/GenBank/DDBJ databases">
        <authorList>
            <person name="Tran Van P."/>
        </authorList>
    </citation>
    <scope>NUCLEOTIDE SEQUENCE</scope>
</reference>
<dbReference type="AlphaFoldDB" id="A0A7R9QTR2"/>
<dbReference type="Gene3D" id="3.30.160.60">
    <property type="entry name" value="Classic Zinc Finger"/>
    <property type="match status" value="3"/>
</dbReference>
<dbReference type="PANTHER" id="PTHR23235:SF166">
    <property type="entry name" value="DENDRITIC ARBOR REDUCTION PROTEIN 1"/>
    <property type="match status" value="1"/>
</dbReference>
<dbReference type="PANTHER" id="PTHR23235">
    <property type="entry name" value="KRUEPPEL-LIKE TRANSCRIPTION FACTOR"/>
    <property type="match status" value="1"/>
</dbReference>
<dbReference type="FunFam" id="3.30.160.60:FF:000018">
    <property type="entry name" value="Krueppel-like factor 15"/>
    <property type="match status" value="1"/>
</dbReference>
<keyword evidence="5" id="KW-0862">Zinc</keyword>
<evidence type="ECO:0000259" key="9">
    <source>
        <dbReference type="PROSITE" id="PS50157"/>
    </source>
</evidence>
<dbReference type="FunFam" id="3.30.160.60:FF:000021">
    <property type="entry name" value="Basic krueppel-like factor 3"/>
    <property type="match status" value="1"/>
</dbReference>
<evidence type="ECO:0000256" key="5">
    <source>
        <dbReference type="ARBA" id="ARBA00022833"/>
    </source>
</evidence>
<proteinExistence type="predicted"/>
<organism evidence="10">
    <name type="scientific">Oppiella nova</name>
    <dbReference type="NCBI Taxonomy" id="334625"/>
    <lineage>
        <taxon>Eukaryota</taxon>
        <taxon>Metazoa</taxon>
        <taxon>Ecdysozoa</taxon>
        <taxon>Arthropoda</taxon>
        <taxon>Chelicerata</taxon>
        <taxon>Arachnida</taxon>
        <taxon>Acari</taxon>
        <taxon>Acariformes</taxon>
        <taxon>Sarcoptiformes</taxon>
        <taxon>Oribatida</taxon>
        <taxon>Brachypylina</taxon>
        <taxon>Oppioidea</taxon>
        <taxon>Oppiidae</taxon>
        <taxon>Oppiella</taxon>
    </lineage>
</organism>
<keyword evidence="4 7" id="KW-0863">Zinc-finger</keyword>
<evidence type="ECO:0000256" key="3">
    <source>
        <dbReference type="ARBA" id="ARBA00022737"/>
    </source>
</evidence>
<evidence type="ECO:0000313" key="10">
    <source>
        <dbReference type="EMBL" id="CAD7658135.1"/>
    </source>
</evidence>
<dbReference type="OrthoDB" id="4748970at2759"/>
<keyword evidence="11" id="KW-1185">Reference proteome</keyword>
<comment type="subcellular location">
    <subcellularLocation>
        <location evidence="1">Nucleus</location>
    </subcellularLocation>
</comment>
<keyword evidence="3" id="KW-0677">Repeat</keyword>
<evidence type="ECO:0000256" key="6">
    <source>
        <dbReference type="ARBA" id="ARBA00023242"/>
    </source>
</evidence>
<dbReference type="EMBL" id="OC929194">
    <property type="protein sequence ID" value="CAD7658135.1"/>
    <property type="molecule type" value="Genomic_DNA"/>
</dbReference>
<evidence type="ECO:0000256" key="1">
    <source>
        <dbReference type="ARBA" id="ARBA00004123"/>
    </source>
</evidence>
<dbReference type="PROSITE" id="PS50157">
    <property type="entry name" value="ZINC_FINGER_C2H2_2"/>
    <property type="match status" value="3"/>
</dbReference>